<accession>A0A5D2AU79</accession>
<gene>
    <name evidence="2" type="ORF">ES288_D11G391300v1</name>
</gene>
<keyword evidence="1" id="KW-0472">Membrane</keyword>
<dbReference type="EMBL" id="CM017711">
    <property type="protein sequence ID" value="TYG48040.1"/>
    <property type="molecule type" value="Genomic_DNA"/>
</dbReference>
<dbReference type="AlphaFoldDB" id="A0A5D2AU79"/>
<reference evidence="2 3" key="1">
    <citation type="submission" date="2019-06" db="EMBL/GenBank/DDBJ databases">
        <title>WGS assembly of Gossypium darwinii.</title>
        <authorList>
            <person name="Chen Z.J."/>
            <person name="Sreedasyam A."/>
            <person name="Ando A."/>
            <person name="Song Q."/>
            <person name="De L."/>
            <person name="Hulse-Kemp A."/>
            <person name="Ding M."/>
            <person name="Ye W."/>
            <person name="Kirkbride R."/>
            <person name="Jenkins J."/>
            <person name="Plott C."/>
            <person name="Lovell J."/>
            <person name="Lin Y.-M."/>
            <person name="Vaughn R."/>
            <person name="Liu B."/>
            <person name="Li W."/>
            <person name="Simpson S."/>
            <person name="Scheffler B."/>
            <person name="Saski C."/>
            <person name="Grover C."/>
            <person name="Hu G."/>
            <person name="Conover J."/>
            <person name="Carlson J."/>
            <person name="Shu S."/>
            <person name="Boston L."/>
            <person name="Williams M."/>
            <person name="Peterson D."/>
            <person name="Mcgee K."/>
            <person name="Jones D."/>
            <person name="Wendel J."/>
            <person name="Stelly D."/>
            <person name="Grimwood J."/>
            <person name="Schmutz J."/>
        </authorList>
    </citation>
    <scope>NUCLEOTIDE SEQUENCE [LARGE SCALE GENOMIC DNA]</scope>
    <source>
        <strain evidence="2">1808015.09</strain>
    </source>
</reference>
<name>A0A5D2AU79_GOSDA</name>
<protein>
    <submittedName>
        <fullName evidence="2">Uncharacterized protein</fullName>
    </submittedName>
</protein>
<evidence type="ECO:0000313" key="2">
    <source>
        <dbReference type="EMBL" id="TYG48040.1"/>
    </source>
</evidence>
<keyword evidence="3" id="KW-1185">Reference proteome</keyword>
<keyword evidence="1" id="KW-0812">Transmembrane</keyword>
<evidence type="ECO:0000256" key="1">
    <source>
        <dbReference type="SAM" id="Phobius"/>
    </source>
</evidence>
<dbReference type="Proteomes" id="UP000323506">
    <property type="component" value="Chromosome D11"/>
</dbReference>
<sequence length="70" mass="8295">MYFKINSYQNGLNLNVYFILCRIFRFLSYLHTHTEKTKKVMLSFLGLFCVHLSLSSSSRFMGRNAFNCLE</sequence>
<evidence type="ECO:0000313" key="3">
    <source>
        <dbReference type="Proteomes" id="UP000323506"/>
    </source>
</evidence>
<proteinExistence type="predicted"/>
<organism evidence="2 3">
    <name type="scientific">Gossypium darwinii</name>
    <name type="common">Darwin's cotton</name>
    <name type="synonym">Gossypium barbadense var. darwinii</name>
    <dbReference type="NCBI Taxonomy" id="34276"/>
    <lineage>
        <taxon>Eukaryota</taxon>
        <taxon>Viridiplantae</taxon>
        <taxon>Streptophyta</taxon>
        <taxon>Embryophyta</taxon>
        <taxon>Tracheophyta</taxon>
        <taxon>Spermatophyta</taxon>
        <taxon>Magnoliopsida</taxon>
        <taxon>eudicotyledons</taxon>
        <taxon>Gunneridae</taxon>
        <taxon>Pentapetalae</taxon>
        <taxon>rosids</taxon>
        <taxon>malvids</taxon>
        <taxon>Malvales</taxon>
        <taxon>Malvaceae</taxon>
        <taxon>Malvoideae</taxon>
        <taxon>Gossypium</taxon>
    </lineage>
</organism>
<feature type="transmembrane region" description="Helical" evidence="1">
    <location>
        <begin position="42"/>
        <end position="61"/>
    </location>
</feature>
<keyword evidence="1" id="KW-1133">Transmembrane helix</keyword>